<keyword evidence="4" id="KW-1185">Reference proteome</keyword>
<dbReference type="PROSITE" id="PS50268">
    <property type="entry name" value="CADHERIN_2"/>
    <property type="match status" value="1"/>
</dbReference>
<gene>
    <name evidence="3" type="ORF">D0X99_20130</name>
</gene>
<sequence length="1400" mass="144214">LETGLTDGLASYLSGSGSTALVFTYTVQEGSVTSDLDYTSSYSLTLNGGTIRNVADQDAILTLPSPGAAGSLGANKSLVLDGIRPTATLVVSDTQLIPGETTTLTTTFSEAVSGLTAADFTVANGTLSGLSSADGGVTWTATLTPSNGVEDQTNVITLDNSGYTDLAGNAGTSTTNSNNYEVDTRRPISAITVTDTQLSVGETTTVTITFSEAVSGLTVSDFTVANGSLSGLSSTDGGFTWTATLTPDNGVEDQTNIITLDNTSYQDLAGNTGAGTTDSNNYAVDTQRPSANITVSDTQLGLGETTTVTFTFSEAVSGLTVADFTVANGSLSGLSTSDGGVTWTATFTPDAGVDDVTNLITLDNTGYQDAAGNAGTGTTDSNNYAIDTRRPTATLVVSDTQLALGETTILTISFSEAVSGLTAADFTVANGTLSGLSSSDGGVTWTATLTPTNGVEDPTNVITLDNSGYTDLAGNAGTGTTDSNNYAIDTRRPTATITVSDTQLTVGETTTVTITFSEAVSGLSLGDFIVSNGLLGAFDTDDNITYTAILTPLPNTESATNVIRLDNTGYQDAAGNTGAGTTDSNNYLVDTQPPLVNTRNITVQLNATGTVSIQASQVDNNSTDGFGIQSITVSQTDFDCTHLGDNTVTLTVTDVNGNTATGTATVTVEDKTAPVVTTRNLTIQLDATGTASITAAQLNNGSTDACGIQSITVSKSAFDCSNIGSNTVTLTVTDVNGNTATGTATVTVEDKTAPVVITRNLTIQLDAAGTASITAAQINNGSTDACGIASLALSKSTFDCSNIGSNTVTLTVTDVNGNSATGTATVTVEDKTAPVVTTRNLTIQLDATGTASITAAQINNGSTDACGIASLTLSKSTFDCSNIGANTVTLTVTDVNGNSATGTATVTVEDKIAPVVITRNLTIQLDATGTASITAAQLNNGSTDACGIQSITVSKSAFDCSNIGSNTVTLTVTDVNGNTATGTATVTVEDKIAPVVTTRNLTIQLDATGTASITAAQINNGSTDACGIASLTLSKSTFDCSNIGSNTVTLTVTDVNGNSATGTATVTVEDKLAPVAASDNCKLVSFTQTPLPGTVYSQPGEVVVTLTARDSFDNETKVSFTITLSNRLIIGLENPEMITVPWNTPPAAISLPASVRVTLSNGAQTDLPVTWNLTGYNPLLAAVYPLTGTLQLGDIENPQDFKPTLLILVQDKIPPTDIALSNREFGANTSTNQAIGTLSTTDAQDNIHTYGLVNVTGNDGQYFRIEGNQLYLNTVDPLPGKTQFTIVVRSTDRVGNSIEKTFVLNRTRIPVDEVEIFNSFTPNGDGINDTWGIPDLQYFQGGRVQVFDRSGQRIFYTESPADRWDGTFEGKEMPVGSYIWILESKETGEVRRGVLTLLRD</sequence>
<dbReference type="Pfam" id="PF19078">
    <property type="entry name" value="Big_12"/>
    <property type="match status" value="5"/>
</dbReference>
<reference evidence="3 4" key="1">
    <citation type="submission" date="2018-09" db="EMBL/GenBank/DDBJ databases">
        <authorList>
            <person name="Wang X."/>
            <person name="Du Z."/>
        </authorList>
    </citation>
    <scope>NUCLEOTIDE SEQUENCE [LARGE SCALE GENOMIC DNA]</scope>
    <source>
        <strain evidence="3 4">N3</strain>
    </source>
</reference>
<comment type="caution">
    <text evidence="3">The sequence shown here is derived from an EMBL/GenBank/DDBJ whole genome shotgun (WGS) entry which is preliminary data.</text>
</comment>
<evidence type="ECO:0000313" key="3">
    <source>
        <dbReference type="EMBL" id="RIW11929.1"/>
    </source>
</evidence>
<dbReference type="Gene3D" id="2.60.40.10">
    <property type="entry name" value="Immunoglobulins"/>
    <property type="match status" value="6"/>
</dbReference>
<dbReference type="InterPro" id="IPR026341">
    <property type="entry name" value="T9SS_type_B"/>
</dbReference>
<feature type="non-terminal residue" evidence="3">
    <location>
        <position position="1"/>
    </location>
</feature>
<accession>A0A418PM36</accession>
<dbReference type="Proteomes" id="UP000283522">
    <property type="component" value="Unassembled WGS sequence"/>
</dbReference>
<evidence type="ECO:0000313" key="4">
    <source>
        <dbReference type="Proteomes" id="UP000283522"/>
    </source>
</evidence>
<organism evidence="3 4">
    <name type="scientific">Algoriphagus lacus</name>
    <dbReference type="NCBI Taxonomy" id="2056311"/>
    <lineage>
        <taxon>Bacteria</taxon>
        <taxon>Pseudomonadati</taxon>
        <taxon>Bacteroidota</taxon>
        <taxon>Cytophagia</taxon>
        <taxon>Cytophagales</taxon>
        <taxon>Cyclobacteriaceae</taxon>
        <taxon>Algoriphagus</taxon>
    </lineage>
</organism>
<dbReference type="OrthoDB" id="1097758at2"/>
<dbReference type="InterPro" id="IPR014755">
    <property type="entry name" value="Cu-Rt/internalin_Ig-like"/>
</dbReference>
<protein>
    <submittedName>
        <fullName evidence="3">Gliding motility-associated C-terminal domain-containing protein</fullName>
    </submittedName>
</protein>
<dbReference type="PANTHER" id="PTHR24273">
    <property type="entry name" value="FI04643P-RELATED"/>
    <property type="match status" value="1"/>
</dbReference>
<evidence type="ECO:0000256" key="1">
    <source>
        <dbReference type="ARBA" id="ARBA00022729"/>
    </source>
</evidence>
<dbReference type="Pfam" id="PF13585">
    <property type="entry name" value="CHU_C"/>
    <property type="match status" value="1"/>
</dbReference>
<dbReference type="NCBIfam" id="TIGR04131">
    <property type="entry name" value="Bac_Flav_CTERM"/>
    <property type="match status" value="1"/>
</dbReference>
<dbReference type="PANTHER" id="PTHR24273:SF32">
    <property type="entry name" value="HYALIN"/>
    <property type="match status" value="1"/>
</dbReference>
<dbReference type="InterPro" id="IPR013783">
    <property type="entry name" value="Ig-like_fold"/>
</dbReference>
<dbReference type="GO" id="GO:0016020">
    <property type="term" value="C:membrane"/>
    <property type="evidence" value="ECO:0007669"/>
    <property type="project" value="InterPro"/>
</dbReference>
<evidence type="ECO:0000259" key="2">
    <source>
        <dbReference type="PROSITE" id="PS50268"/>
    </source>
</evidence>
<dbReference type="RefSeq" id="WP_147392288.1">
    <property type="nucleotide sequence ID" value="NZ_QXML01000022.1"/>
</dbReference>
<feature type="domain" description="Cadherin" evidence="2">
    <location>
        <begin position="610"/>
        <end position="756"/>
    </location>
</feature>
<dbReference type="Gene3D" id="2.60.40.1220">
    <property type="match status" value="3"/>
</dbReference>
<dbReference type="EMBL" id="QXML01000022">
    <property type="protein sequence ID" value="RIW11929.1"/>
    <property type="molecule type" value="Genomic_DNA"/>
</dbReference>
<dbReference type="InterPro" id="IPR044048">
    <property type="entry name" value="Big_12"/>
</dbReference>
<dbReference type="InterPro" id="IPR002126">
    <property type="entry name" value="Cadherin-like_dom"/>
</dbReference>
<proteinExistence type="predicted"/>
<keyword evidence="1" id="KW-0732">Signal</keyword>
<name>A0A418PM36_9BACT</name>
<dbReference type="GO" id="GO:0005509">
    <property type="term" value="F:calcium ion binding"/>
    <property type="evidence" value="ECO:0007669"/>
    <property type="project" value="InterPro"/>
</dbReference>
<dbReference type="InterPro" id="IPR011081">
    <property type="entry name" value="Big_4"/>
</dbReference>
<dbReference type="GO" id="GO:0007156">
    <property type="term" value="P:homophilic cell adhesion via plasma membrane adhesion molecules"/>
    <property type="evidence" value="ECO:0007669"/>
    <property type="project" value="InterPro"/>
</dbReference>
<dbReference type="Pfam" id="PF07532">
    <property type="entry name" value="Big_4"/>
    <property type="match status" value="1"/>
</dbReference>